<dbReference type="Gene3D" id="1.10.3360.10">
    <property type="entry name" value="VPA0735-like domain"/>
    <property type="match status" value="1"/>
</dbReference>
<dbReference type="EMBL" id="BJYZ01000073">
    <property type="protein sequence ID" value="GEO43313.1"/>
    <property type="molecule type" value="Genomic_DNA"/>
</dbReference>
<evidence type="ECO:0000259" key="2">
    <source>
        <dbReference type="Pfam" id="PF06742"/>
    </source>
</evidence>
<dbReference type="OrthoDB" id="272779at2"/>
<dbReference type="PANTHER" id="PTHR36509:SF3">
    <property type="entry name" value="SIGNAL PEPTIDE PROTEIN"/>
    <property type="match status" value="1"/>
</dbReference>
<evidence type="ECO:0000259" key="3">
    <source>
        <dbReference type="Pfam" id="PF06863"/>
    </source>
</evidence>
<evidence type="ECO:0000313" key="4">
    <source>
        <dbReference type="EMBL" id="GEO43313.1"/>
    </source>
</evidence>
<keyword evidence="1" id="KW-0732">Signal</keyword>
<organism evidence="4 5">
    <name type="scientific">Skermanella aerolata</name>
    <dbReference type="NCBI Taxonomy" id="393310"/>
    <lineage>
        <taxon>Bacteria</taxon>
        <taxon>Pseudomonadati</taxon>
        <taxon>Pseudomonadota</taxon>
        <taxon>Alphaproteobacteria</taxon>
        <taxon>Rhodospirillales</taxon>
        <taxon>Azospirillaceae</taxon>
        <taxon>Skermanella</taxon>
    </lineage>
</organism>
<evidence type="ECO:0000313" key="5">
    <source>
        <dbReference type="Proteomes" id="UP000321523"/>
    </source>
</evidence>
<dbReference type="InterPro" id="IPR010621">
    <property type="entry name" value="DUF1214"/>
</dbReference>
<dbReference type="InterPro" id="IPR010679">
    <property type="entry name" value="DUF1254"/>
</dbReference>
<feature type="domain" description="DUF1214" evidence="2">
    <location>
        <begin position="358"/>
        <end position="464"/>
    </location>
</feature>
<keyword evidence="5" id="KW-1185">Reference proteome</keyword>
<dbReference type="InterPro" id="IPR037050">
    <property type="entry name" value="DUF1254_sf"/>
</dbReference>
<feature type="signal peptide" evidence="1">
    <location>
        <begin position="1"/>
        <end position="24"/>
    </location>
</feature>
<dbReference type="RefSeq" id="WP_044437268.1">
    <property type="nucleotide sequence ID" value="NZ_BJYZ01000073.1"/>
</dbReference>
<dbReference type="Proteomes" id="UP000321523">
    <property type="component" value="Unassembled WGS sequence"/>
</dbReference>
<proteinExistence type="predicted"/>
<dbReference type="Gene3D" id="2.60.40.1610">
    <property type="entry name" value="Domain of unknown function DUF1254"/>
    <property type="match status" value="1"/>
</dbReference>
<dbReference type="InterPro" id="IPR037049">
    <property type="entry name" value="DUF1214_C_sf"/>
</dbReference>
<reference evidence="4 5" key="1">
    <citation type="submission" date="2019-07" db="EMBL/GenBank/DDBJ databases">
        <title>Whole genome shotgun sequence of Skermanella aerolata NBRC 106429.</title>
        <authorList>
            <person name="Hosoyama A."/>
            <person name="Uohara A."/>
            <person name="Ohji S."/>
            <person name="Ichikawa N."/>
        </authorList>
    </citation>
    <scope>NUCLEOTIDE SEQUENCE [LARGE SCALE GENOMIC DNA]</scope>
    <source>
        <strain evidence="4 5">NBRC 106429</strain>
    </source>
</reference>
<dbReference type="Gene3D" id="2.60.120.600">
    <property type="entry name" value="Domain of unknown function DUF1214, C-terminal domain"/>
    <property type="match status" value="1"/>
</dbReference>
<dbReference type="PANTHER" id="PTHR36509">
    <property type="entry name" value="BLL3101 PROTEIN"/>
    <property type="match status" value="1"/>
</dbReference>
<dbReference type="AlphaFoldDB" id="A0A512E3J7"/>
<protein>
    <recommendedName>
        <fullName evidence="6">DUF1254 domain-containing protein</fullName>
    </recommendedName>
</protein>
<dbReference type="SUPFAM" id="SSF160935">
    <property type="entry name" value="VPA0735-like"/>
    <property type="match status" value="1"/>
</dbReference>
<dbReference type="Pfam" id="PF06742">
    <property type="entry name" value="DUF1214"/>
    <property type="match status" value="1"/>
</dbReference>
<name>A0A512E3J7_9PROT</name>
<gene>
    <name evidence="4" type="ORF">SAE02_74610</name>
</gene>
<sequence length="480" mass="53281">MDKVTRLLAAFSLSVLPWSGPCAAQGYEFTGGYPAPETVREAYDDLDLNRAVHAYRFFYPTVSSSAIFAETIRTGAQPNKVFGFLDTKPRHIGFTLNSDTPYGGMLLDLTVGPLVIEVPPGPLLGAALDINQRWIMDMGIPGPDAGKGGRHLLLPPGYTGEVPEGYYVAKATSYRVIAGMRALPEGGNVAGAIERLKTIKVHPLNPTPGWTDPTWFDQTPIPQNQTPTLWEGTLRFWQALHEIVNSEPPLEDSRSQYGDLAALGIVKGQPFDPDARMKGILEQAARMGSGQMRVESLADRRPDRIVWADRQWQWAALRFENGFFDTPDYRDTYAADKWFYQAIATSPAMFRRDPAAGSLYWLGLRARDGGYLDGGKSYRLSVPLPVPDRLFWSVTVYDAETRSQVQTDQGKAALRSLFELKEGSGSSTDLYFGPTAPAGHEDRWIKTIPGKGWFVYFRIYGPEKPAFDGSWKPGDFEKIP</sequence>
<dbReference type="Pfam" id="PF06863">
    <property type="entry name" value="DUF1254"/>
    <property type="match status" value="1"/>
</dbReference>
<comment type="caution">
    <text evidence="4">The sequence shown here is derived from an EMBL/GenBank/DDBJ whole genome shotgun (WGS) entry which is preliminary data.</text>
</comment>
<feature type="chain" id="PRO_5021785440" description="DUF1254 domain-containing protein" evidence="1">
    <location>
        <begin position="25"/>
        <end position="480"/>
    </location>
</feature>
<evidence type="ECO:0008006" key="6">
    <source>
        <dbReference type="Google" id="ProtNLM"/>
    </source>
</evidence>
<accession>A0A512E3J7</accession>
<feature type="domain" description="DUF1254" evidence="3">
    <location>
        <begin position="94"/>
        <end position="200"/>
    </location>
</feature>
<evidence type="ECO:0000256" key="1">
    <source>
        <dbReference type="SAM" id="SignalP"/>
    </source>
</evidence>